<keyword evidence="2 6" id="KW-0813">Transport</keyword>
<evidence type="ECO:0000256" key="1">
    <source>
        <dbReference type="ARBA" id="ARBA00004141"/>
    </source>
</evidence>
<reference evidence="8 9" key="1">
    <citation type="submission" date="2018-12" db="EMBL/GenBank/DDBJ databases">
        <authorList>
            <person name="Li F."/>
        </authorList>
    </citation>
    <scope>NUCLEOTIDE SEQUENCE [LARGE SCALE GENOMIC DNA]</scope>
    <source>
        <strain evidence="8 9">11W25H-1</strain>
    </source>
</reference>
<dbReference type="PROSITE" id="PS50928">
    <property type="entry name" value="ABC_TM1"/>
    <property type="match status" value="1"/>
</dbReference>
<feature type="transmembrane region" description="Helical" evidence="6">
    <location>
        <begin position="180"/>
        <end position="201"/>
    </location>
</feature>
<dbReference type="GO" id="GO:0055085">
    <property type="term" value="P:transmembrane transport"/>
    <property type="evidence" value="ECO:0007669"/>
    <property type="project" value="InterPro"/>
</dbReference>
<evidence type="ECO:0000256" key="5">
    <source>
        <dbReference type="ARBA" id="ARBA00023136"/>
    </source>
</evidence>
<feature type="transmembrane region" description="Helical" evidence="6">
    <location>
        <begin position="20"/>
        <end position="42"/>
    </location>
</feature>
<feature type="transmembrane region" description="Helical" evidence="6">
    <location>
        <begin position="150"/>
        <end position="168"/>
    </location>
</feature>
<dbReference type="Gene3D" id="1.10.3720.10">
    <property type="entry name" value="MetI-like"/>
    <property type="match status" value="1"/>
</dbReference>
<evidence type="ECO:0000256" key="2">
    <source>
        <dbReference type="ARBA" id="ARBA00022448"/>
    </source>
</evidence>
<feature type="transmembrane region" description="Helical" evidence="6">
    <location>
        <begin position="54"/>
        <end position="74"/>
    </location>
</feature>
<evidence type="ECO:0000313" key="8">
    <source>
        <dbReference type="EMBL" id="RWZ52960.1"/>
    </source>
</evidence>
<keyword evidence="9" id="KW-1185">Reference proteome</keyword>
<evidence type="ECO:0000259" key="7">
    <source>
        <dbReference type="PROSITE" id="PS50928"/>
    </source>
</evidence>
<dbReference type="RefSeq" id="WP_128493803.1">
    <property type="nucleotide sequence ID" value="NZ_RZNB01000001.1"/>
</dbReference>
<keyword evidence="4 6" id="KW-1133">Transmembrane helix</keyword>
<dbReference type="Proteomes" id="UP000288547">
    <property type="component" value="Unassembled WGS sequence"/>
</dbReference>
<organism evidence="8 9">
    <name type="scientific">Labedella phragmitis</name>
    <dbReference type="NCBI Taxonomy" id="2498849"/>
    <lineage>
        <taxon>Bacteria</taxon>
        <taxon>Bacillati</taxon>
        <taxon>Actinomycetota</taxon>
        <taxon>Actinomycetes</taxon>
        <taxon>Micrococcales</taxon>
        <taxon>Microbacteriaceae</taxon>
        <taxon>Labedella</taxon>
    </lineage>
</organism>
<dbReference type="InterPro" id="IPR000515">
    <property type="entry name" value="MetI-like"/>
</dbReference>
<keyword evidence="3 6" id="KW-0812">Transmembrane</keyword>
<name>A0A444PYJ8_9MICO</name>
<protein>
    <submittedName>
        <fullName evidence="8">ABC transporter permease</fullName>
    </submittedName>
</protein>
<dbReference type="PANTHER" id="PTHR30177:SF4">
    <property type="entry name" value="OSMOPROTECTANT IMPORT PERMEASE PROTEIN OSMW"/>
    <property type="match status" value="1"/>
</dbReference>
<comment type="subcellular location">
    <subcellularLocation>
        <location evidence="6">Cell membrane</location>
        <topology evidence="6">Multi-pass membrane protein</topology>
    </subcellularLocation>
    <subcellularLocation>
        <location evidence="1">Membrane</location>
        <topology evidence="1">Multi-pass membrane protein</topology>
    </subcellularLocation>
</comment>
<sequence>MIDYVIANENVILAALSQHIMLALVPIVLGALIALPIGFLAVRYGWLYHPLLNVSGLLYSIPSLALFLIIPGIIGTKILSPINIIVALTVYTVALLVRVVADGLRSVDGIVTQAASAMGYRRIRRFFEVELPIALPVMLAGLRVATVANISLVSVGALIGVGGLGALFTRGLQLRYLDPIIVGIVLSVLLAVLCDLVIVLVQRRLTPWTRVKGRS</sequence>
<accession>A0A444PYJ8</accession>
<dbReference type="CDD" id="cd06261">
    <property type="entry name" value="TM_PBP2"/>
    <property type="match status" value="1"/>
</dbReference>
<dbReference type="OrthoDB" id="3233284at2"/>
<dbReference type="SUPFAM" id="SSF161098">
    <property type="entry name" value="MetI-like"/>
    <property type="match status" value="1"/>
</dbReference>
<dbReference type="InterPro" id="IPR035906">
    <property type="entry name" value="MetI-like_sf"/>
</dbReference>
<feature type="transmembrane region" description="Helical" evidence="6">
    <location>
        <begin position="80"/>
        <end position="101"/>
    </location>
</feature>
<comment type="similarity">
    <text evidence="6">Belongs to the binding-protein-dependent transport system permease family.</text>
</comment>
<evidence type="ECO:0000313" key="9">
    <source>
        <dbReference type="Proteomes" id="UP000288547"/>
    </source>
</evidence>
<comment type="caution">
    <text evidence="8">The sequence shown here is derived from an EMBL/GenBank/DDBJ whole genome shotgun (WGS) entry which is preliminary data.</text>
</comment>
<dbReference type="EMBL" id="RZNB01000001">
    <property type="protein sequence ID" value="RWZ52960.1"/>
    <property type="molecule type" value="Genomic_DNA"/>
</dbReference>
<dbReference type="Pfam" id="PF00528">
    <property type="entry name" value="BPD_transp_1"/>
    <property type="match status" value="1"/>
</dbReference>
<dbReference type="GO" id="GO:0031460">
    <property type="term" value="P:glycine betaine transport"/>
    <property type="evidence" value="ECO:0007669"/>
    <property type="project" value="TreeGrafter"/>
</dbReference>
<evidence type="ECO:0000256" key="6">
    <source>
        <dbReference type="RuleBase" id="RU363032"/>
    </source>
</evidence>
<dbReference type="AlphaFoldDB" id="A0A444PYJ8"/>
<gene>
    <name evidence="8" type="ORF">ELQ90_03215</name>
</gene>
<proteinExistence type="inferred from homology"/>
<evidence type="ECO:0000256" key="4">
    <source>
        <dbReference type="ARBA" id="ARBA00022989"/>
    </source>
</evidence>
<dbReference type="InterPro" id="IPR051204">
    <property type="entry name" value="ABC_transp_perm/SBD"/>
</dbReference>
<dbReference type="PANTHER" id="PTHR30177">
    <property type="entry name" value="GLYCINE BETAINE/L-PROLINE TRANSPORT SYSTEM PERMEASE PROTEIN PROW"/>
    <property type="match status" value="1"/>
</dbReference>
<feature type="domain" description="ABC transmembrane type-1" evidence="7">
    <location>
        <begin position="16"/>
        <end position="201"/>
    </location>
</feature>
<keyword evidence="5 6" id="KW-0472">Membrane</keyword>
<evidence type="ECO:0000256" key="3">
    <source>
        <dbReference type="ARBA" id="ARBA00022692"/>
    </source>
</evidence>
<dbReference type="GO" id="GO:0005886">
    <property type="term" value="C:plasma membrane"/>
    <property type="evidence" value="ECO:0007669"/>
    <property type="project" value="UniProtKB-SubCell"/>
</dbReference>